<gene>
    <name evidence="1" type="ORF">MGAL_10B001929</name>
</gene>
<protein>
    <submittedName>
        <fullName evidence="1">Uncharacterized protein</fullName>
    </submittedName>
</protein>
<comment type="caution">
    <text evidence="1">The sequence shown here is derived from an EMBL/GenBank/DDBJ whole genome shotgun (WGS) entry which is preliminary data.</text>
</comment>
<dbReference type="AlphaFoldDB" id="A0A8B6C8F7"/>
<keyword evidence="2" id="KW-1185">Reference proteome</keyword>
<accession>A0A8B6C8F7</accession>
<dbReference type="OrthoDB" id="10504547at2759"/>
<organism evidence="1 2">
    <name type="scientific">Mytilus galloprovincialis</name>
    <name type="common">Mediterranean mussel</name>
    <dbReference type="NCBI Taxonomy" id="29158"/>
    <lineage>
        <taxon>Eukaryota</taxon>
        <taxon>Metazoa</taxon>
        <taxon>Spiralia</taxon>
        <taxon>Lophotrochozoa</taxon>
        <taxon>Mollusca</taxon>
        <taxon>Bivalvia</taxon>
        <taxon>Autobranchia</taxon>
        <taxon>Pteriomorphia</taxon>
        <taxon>Mytilida</taxon>
        <taxon>Mytiloidea</taxon>
        <taxon>Mytilidae</taxon>
        <taxon>Mytilinae</taxon>
        <taxon>Mytilus</taxon>
    </lineage>
</organism>
<proteinExistence type="predicted"/>
<evidence type="ECO:0000313" key="2">
    <source>
        <dbReference type="Proteomes" id="UP000596742"/>
    </source>
</evidence>
<sequence length="256" mass="28402">MTSIKMFDPRQVPCKYSVEDRFAMLEMAHMNNVLQDNSSFAKELVATYHTLLNTDISSGLHLLSIRGKFTKEKSTNKTTGDGSTKLCGDIPELHAGECKYSVDVYNVTSEEQELNADLNSTVSAEDFSVTTCKTQKELSEDELTGLEQDLGLIAEELESETPLNTSCIVVSDSEEDDISLEATVVDTTTTTALLTLIRKDITYSDGSMETTRNSTVSFSTGVNPETIDFEHLAMTVVDDLLDNFRLVPRRSHKRCQ</sequence>
<dbReference type="EMBL" id="UYJE01001353">
    <property type="protein sequence ID" value="VDI01460.1"/>
    <property type="molecule type" value="Genomic_DNA"/>
</dbReference>
<reference evidence="1" key="1">
    <citation type="submission" date="2018-11" db="EMBL/GenBank/DDBJ databases">
        <authorList>
            <person name="Alioto T."/>
            <person name="Alioto T."/>
        </authorList>
    </citation>
    <scope>NUCLEOTIDE SEQUENCE</scope>
</reference>
<evidence type="ECO:0000313" key="1">
    <source>
        <dbReference type="EMBL" id="VDI01460.1"/>
    </source>
</evidence>
<dbReference type="Proteomes" id="UP000596742">
    <property type="component" value="Unassembled WGS sequence"/>
</dbReference>
<name>A0A8B6C8F7_MYTGA</name>